<proteinExistence type="inferred from homology"/>
<dbReference type="Gene3D" id="1.10.620.20">
    <property type="entry name" value="Ribonucleotide Reductase, subunit A"/>
    <property type="match status" value="1"/>
</dbReference>
<dbReference type="EC" id="1.17.4.1" evidence="4"/>
<dbReference type="SUPFAM" id="SSF47240">
    <property type="entry name" value="Ferritin-like"/>
    <property type="match status" value="1"/>
</dbReference>
<evidence type="ECO:0000256" key="2">
    <source>
        <dbReference type="ARBA" id="ARBA00009303"/>
    </source>
</evidence>
<dbReference type="InterPro" id="IPR012348">
    <property type="entry name" value="RNR-like"/>
</dbReference>
<sequence length="365" mass="42635">MNTILPFKIFEAENSNLPTSIFGGGSSGIRDWDNLKYPTMLDINKNLSAEFWNEDEVKLGKDIEQYNSKLTEAEKYVFNTITGMLNQLDSHATDFNMFLSYMVTDPSIRSNIALINYFENLHNRSYQYLTSTMLNDQQKREAFEEVKRIPVLLERNKLVLDKIQTFLDTVVDYVVNKKQIDNNFLQASFEGLLAYQNLEGLFFTGGFVYFHSLARDQKMMGSNNLICMIKTDEVQHSEFYGTLIRSIMGENPQLNTTENQQYAVYFIKDCVEKEKAWAKYIFKDIETLSMKEYMNYIEYLANLIARNAGIQEPYPENQEIKSRWIVTYGSKKRDKNDSKQIVTRTDFLQTDAINYEHSSGEDYDY</sequence>
<evidence type="ECO:0000256" key="4">
    <source>
        <dbReference type="ARBA" id="ARBA00012274"/>
    </source>
</evidence>
<dbReference type="PANTHER" id="PTHR23409">
    <property type="entry name" value="RIBONUCLEOSIDE-DIPHOSPHATE REDUCTASE SMALL CHAIN"/>
    <property type="match status" value="1"/>
</dbReference>
<dbReference type="UniPathway" id="UPA00326"/>
<comment type="catalytic activity">
    <reaction evidence="5">
        <text>a 2'-deoxyribonucleoside 5'-diphosphate + [thioredoxin]-disulfide + H2O = a ribonucleoside 5'-diphosphate + [thioredoxin]-dithiol</text>
        <dbReference type="Rhea" id="RHEA:23252"/>
        <dbReference type="Rhea" id="RHEA-COMP:10698"/>
        <dbReference type="Rhea" id="RHEA-COMP:10700"/>
        <dbReference type="ChEBI" id="CHEBI:15377"/>
        <dbReference type="ChEBI" id="CHEBI:29950"/>
        <dbReference type="ChEBI" id="CHEBI:50058"/>
        <dbReference type="ChEBI" id="CHEBI:57930"/>
        <dbReference type="ChEBI" id="CHEBI:73316"/>
        <dbReference type="EC" id="1.17.4.1"/>
    </reaction>
</comment>
<dbReference type="GO" id="GO:0009263">
    <property type="term" value="P:deoxyribonucleotide biosynthetic process"/>
    <property type="evidence" value="ECO:0007669"/>
    <property type="project" value="InterPro"/>
</dbReference>
<dbReference type="AlphaFoldDB" id="A0A7X3IIY9"/>
<dbReference type="RefSeq" id="WP_160498434.1">
    <property type="nucleotide sequence ID" value="NZ_WUBI01000002.1"/>
</dbReference>
<organism evidence="6 7">
    <name type="scientific">Paenibacillus dendrobii</name>
    <dbReference type="NCBI Taxonomy" id="2691084"/>
    <lineage>
        <taxon>Bacteria</taxon>
        <taxon>Bacillati</taxon>
        <taxon>Bacillota</taxon>
        <taxon>Bacilli</taxon>
        <taxon>Bacillales</taxon>
        <taxon>Paenibacillaceae</taxon>
        <taxon>Paenibacillus</taxon>
    </lineage>
</organism>
<dbReference type="InterPro" id="IPR009078">
    <property type="entry name" value="Ferritin-like_SF"/>
</dbReference>
<evidence type="ECO:0000256" key="3">
    <source>
        <dbReference type="ARBA" id="ARBA00011209"/>
    </source>
</evidence>
<dbReference type="Pfam" id="PF00268">
    <property type="entry name" value="Ribonuc_red_sm"/>
    <property type="match status" value="1"/>
</dbReference>
<reference evidence="6 7" key="1">
    <citation type="submission" date="2019-12" db="EMBL/GenBank/DDBJ databases">
        <title>Paenibacillus sp. nov., an endophytic bacterium isolated from the stem of Dendrobium.</title>
        <authorList>
            <person name="Zhao R."/>
        </authorList>
    </citation>
    <scope>NUCLEOTIDE SEQUENCE [LARGE SCALE GENOMIC DNA]</scope>
    <source>
        <strain evidence="6 7">HJL G12</strain>
    </source>
</reference>
<accession>A0A7X3IIY9</accession>
<evidence type="ECO:0000313" key="7">
    <source>
        <dbReference type="Proteomes" id="UP000460318"/>
    </source>
</evidence>
<dbReference type="InterPro" id="IPR033909">
    <property type="entry name" value="RNR_small"/>
</dbReference>
<dbReference type="InterPro" id="IPR000358">
    <property type="entry name" value="RNR_small_fam"/>
</dbReference>
<comment type="caution">
    <text evidence="6">The sequence shown here is derived from an EMBL/GenBank/DDBJ whole genome shotgun (WGS) entry which is preliminary data.</text>
</comment>
<comment type="cofactor">
    <cofactor evidence="1">
        <name>Fe cation</name>
        <dbReference type="ChEBI" id="CHEBI:24875"/>
    </cofactor>
</comment>
<dbReference type="Proteomes" id="UP000460318">
    <property type="component" value="Unassembled WGS sequence"/>
</dbReference>
<evidence type="ECO:0000313" key="6">
    <source>
        <dbReference type="EMBL" id="MWV44817.1"/>
    </source>
</evidence>
<dbReference type="EMBL" id="WUBI01000002">
    <property type="protein sequence ID" value="MWV44817.1"/>
    <property type="molecule type" value="Genomic_DNA"/>
</dbReference>
<evidence type="ECO:0000256" key="5">
    <source>
        <dbReference type="ARBA" id="ARBA00047754"/>
    </source>
</evidence>
<keyword evidence="7" id="KW-1185">Reference proteome</keyword>
<gene>
    <name evidence="6" type="ORF">GRF59_14445</name>
</gene>
<comment type="subunit">
    <text evidence="3">Tetramer of two alpha and two beta subunits.</text>
</comment>
<dbReference type="CDD" id="cd01049">
    <property type="entry name" value="RNRR2"/>
    <property type="match status" value="1"/>
</dbReference>
<evidence type="ECO:0000256" key="1">
    <source>
        <dbReference type="ARBA" id="ARBA00001962"/>
    </source>
</evidence>
<comment type="similarity">
    <text evidence="2">Belongs to the ribonucleoside diphosphate reductase small chain family.</text>
</comment>
<dbReference type="PANTHER" id="PTHR23409:SF18">
    <property type="entry name" value="RIBONUCLEOSIDE-DIPHOSPHATE REDUCTASE SUBUNIT M2"/>
    <property type="match status" value="1"/>
</dbReference>
<name>A0A7X3IIY9_9BACL</name>
<dbReference type="GO" id="GO:0004748">
    <property type="term" value="F:ribonucleoside-diphosphate reductase activity, thioredoxin disulfide as acceptor"/>
    <property type="evidence" value="ECO:0007669"/>
    <property type="project" value="UniProtKB-EC"/>
</dbReference>
<protein>
    <recommendedName>
        <fullName evidence="4">ribonucleoside-diphosphate reductase</fullName>
        <ecNumber evidence="4">1.17.4.1</ecNumber>
    </recommendedName>
</protein>